<evidence type="ECO:0000259" key="4">
    <source>
        <dbReference type="PROSITE" id="PS51459"/>
    </source>
</evidence>
<dbReference type="InterPro" id="IPR040198">
    <property type="entry name" value="Fido_containing"/>
</dbReference>
<feature type="binding site" evidence="2">
    <location>
        <begin position="232"/>
        <end position="233"/>
    </location>
    <ligand>
        <name>ATP</name>
        <dbReference type="ChEBI" id="CHEBI:30616"/>
    </ligand>
</feature>
<evidence type="ECO:0000256" key="2">
    <source>
        <dbReference type="PIRSR" id="PIRSR640198-2"/>
    </source>
</evidence>
<gene>
    <name evidence="5" type="ORF">CWI84_08375</name>
</gene>
<accession>A0A432ZQ62</accession>
<dbReference type="OrthoDB" id="9807853at2"/>
<keyword evidence="6" id="KW-1185">Reference proteome</keyword>
<dbReference type="InterPro" id="IPR036597">
    <property type="entry name" value="Fido-like_dom_sf"/>
</dbReference>
<dbReference type="PROSITE" id="PS51459">
    <property type="entry name" value="FIDO"/>
    <property type="match status" value="1"/>
</dbReference>
<dbReference type="GO" id="GO:0005524">
    <property type="term" value="F:ATP binding"/>
    <property type="evidence" value="ECO:0007669"/>
    <property type="project" value="UniProtKB-KW"/>
</dbReference>
<feature type="active site" evidence="1">
    <location>
        <position position="188"/>
    </location>
</feature>
<dbReference type="AlphaFoldDB" id="A0A432ZQ62"/>
<proteinExistence type="predicted"/>
<dbReference type="EMBL" id="PIQH01000007">
    <property type="protein sequence ID" value="RUO79966.1"/>
    <property type="molecule type" value="Genomic_DNA"/>
</dbReference>
<protein>
    <submittedName>
        <fullName evidence="5">Cell filamentation protein Fic</fullName>
    </submittedName>
</protein>
<dbReference type="PANTHER" id="PTHR13504">
    <property type="entry name" value="FIDO DOMAIN-CONTAINING PROTEIN DDB_G0283145"/>
    <property type="match status" value="1"/>
</dbReference>
<feature type="domain" description="Fido" evidence="4">
    <location>
        <begin position="106"/>
        <end position="256"/>
    </location>
</feature>
<name>A0A432ZQ62_9GAMM</name>
<sequence length="377" mass="43332">MGFPLRVVSPSFDAPLTDTLMELTHLRKLRLHGTTAPWIFFQLKEIFHILESVGSARIEGNRTTISEYIERKIEKSEHVSERFSEIANVEAAMDFIEQAIEEGSDITHHFIRQLHALVVGDLTVEGDRTPGAYRSWNVEISQSAHVPPDAIHVQKYMDELLDFINEKSSEKYDLLKTAISHHRFTWIHPFGNGNGRVVRLLTYALLIKYGFNVKDGKILNPTAVFCNDRDYYYERLADADLGTDESVLNWCDYVLTGILHEVTKVNKLLDFEFLYRKILVPTLNLAKERGYLTNEEARVLSIGIEKQHFKAGELDDILDGLSMRQRTHLIAKMKDAGFIRPLKPNGRTYSVSFMNNYLMRSLIQVLEREDFIPAINS</sequence>
<dbReference type="PANTHER" id="PTHR13504:SF38">
    <property type="entry name" value="FIDO DOMAIN-CONTAINING PROTEIN"/>
    <property type="match status" value="1"/>
</dbReference>
<keyword evidence="2" id="KW-0067">ATP-binding</keyword>
<keyword evidence="2" id="KW-0547">Nucleotide-binding</keyword>
<evidence type="ECO:0000256" key="1">
    <source>
        <dbReference type="PIRSR" id="PIRSR640198-1"/>
    </source>
</evidence>
<comment type="caution">
    <text evidence="5">The sequence shown here is derived from an EMBL/GenBank/DDBJ whole genome shotgun (WGS) entry which is preliminary data.</text>
</comment>
<organism evidence="5 6">
    <name type="scientific">Idiomarina tyrosinivorans</name>
    <dbReference type="NCBI Taxonomy" id="1445662"/>
    <lineage>
        <taxon>Bacteria</taxon>
        <taxon>Pseudomonadati</taxon>
        <taxon>Pseudomonadota</taxon>
        <taxon>Gammaproteobacteria</taxon>
        <taxon>Alteromonadales</taxon>
        <taxon>Idiomarinaceae</taxon>
        <taxon>Idiomarina</taxon>
    </lineage>
</organism>
<dbReference type="Gene3D" id="1.10.3290.10">
    <property type="entry name" value="Fido-like domain"/>
    <property type="match status" value="1"/>
</dbReference>
<feature type="site" description="Important for autoinhibition of adenylyltransferase activity" evidence="3">
    <location>
        <position position="59"/>
    </location>
</feature>
<dbReference type="InterPro" id="IPR003812">
    <property type="entry name" value="Fido"/>
</dbReference>
<dbReference type="Pfam" id="PF02661">
    <property type="entry name" value="Fic"/>
    <property type="match status" value="1"/>
</dbReference>
<evidence type="ECO:0000313" key="5">
    <source>
        <dbReference type="EMBL" id="RUO79966.1"/>
    </source>
</evidence>
<evidence type="ECO:0000313" key="6">
    <source>
        <dbReference type="Proteomes" id="UP000287996"/>
    </source>
</evidence>
<reference evidence="5 6" key="1">
    <citation type="journal article" date="2011" name="Front. Microbiol.">
        <title>Genomic signatures of strain selection and enhancement in Bacillus atrophaeus var. globigii, a historical biowarfare simulant.</title>
        <authorList>
            <person name="Gibbons H.S."/>
            <person name="Broomall S.M."/>
            <person name="McNew L.A."/>
            <person name="Daligault H."/>
            <person name="Chapman C."/>
            <person name="Bruce D."/>
            <person name="Karavis M."/>
            <person name="Krepps M."/>
            <person name="McGregor P.A."/>
            <person name="Hong C."/>
            <person name="Park K.H."/>
            <person name="Akmal A."/>
            <person name="Feldman A."/>
            <person name="Lin J.S."/>
            <person name="Chang W.E."/>
            <person name="Higgs B.W."/>
            <person name="Demirev P."/>
            <person name="Lindquist J."/>
            <person name="Liem A."/>
            <person name="Fochler E."/>
            <person name="Read T.D."/>
            <person name="Tapia R."/>
            <person name="Johnson S."/>
            <person name="Bishop-Lilly K.A."/>
            <person name="Detter C."/>
            <person name="Han C."/>
            <person name="Sozhamannan S."/>
            <person name="Rosenzweig C.N."/>
            <person name="Skowronski E.W."/>
        </authorList>
    </citation>
    <scope>NUCLEOTIDE SEQUENCE [LARGE SCALE GENOMIC DNA]</scope>
    <source>
        <strain evidence="5 6">CC-PW-9</strain>
    </source>
</reference>
<dbReference type="Proteomes" id="UP000287996">
    <property type="component" value="Unassembled WGS sequence"/>
</dbReference>
<evidence type="ECO:0000256" key="3">
    <source>
        <dbReference type="PIRSR" id="PIRSR640198-3"/>
    </source>
</evidence>
<dbReference type="SUPFAM" id="SSF140931">
    <property type="entry name" value="Fic-like"/>
    <property type="match status" value="1"/>
</dbReference>